<dbReference type="EMBL" id="MF101409">
    <property type="protein sequence ID" value="ARW59642.1"/>
    <property type="molecule type" value="Genomic_DNA"/>
</dbReference>
<dbReference type="CDD" id="cd00432">
    <property type="entry name" value="Ribosomal_L18_L5e"/>
    <property type="match status" value="1"/>
</dbReference>
<comment type="similarity">
    <text evidence="2 9">Belongs to the universal ribosomal protein uL18 family.</text>
</comment>
<accession>A0A1Z1M179</accession>
<dbReference type="GO" id="GO:1990904">
    <property type="term" value="C:ribonucleoprotein complex"/>
    <property type="evidence" value="ECO:0007669"/>
    <property type="project" value="UniProtKB-KW"/>
</dbReference>
<keyword evidence="4 9" id="KW-0699">rRNA-binding</keyword>
<protein>
    <recommendedName>
        <fullName evidence="8 9">Large ribosomal subunit protein uL18c</fullName>
    </recommendedName>
</protein>
<evidence type="ECO:0000256" key="8">
    <source>
        <dbReference type="ARBA" id="ARBA00035303"/>
    </source>
</evidence>
<evidence type="ECO:0000256" key="5">
    <source>
        <dbReference type="ARBA" id="ARBA00022884"/>
    </source>
</evidence>
<dbReference type="NCBIfam" id="TIGR00060">
    <property type="entry name" value="L18_bact"/>
    <property type="match status" value="1"/>
</dbReference>
<proteinExistence type="inferred from homology"/>
<evidence type="ECO:0000256" key="9">
    <source>
        <dbReference type="HAMAP-Rule" id="MF_01337"/>
    </source>
</evidence>
<evidence type="ECO:0000256" key="2">
    <source>
        <dbReference type="ARBA" id="ARBA00007116"/>
    </source>
</evidence>
<dbReference type="PANTHER" id="PTHR12899">
    <property type="entry name" value="39S RIBOSOMAL PROTEIN L18, MITOCHONDRIAL"/>
    <property type="match status" value="1"/>
</dbReference>
<dbReference type="PANTHER" id="PTHR12899:SF3">
    <property type="entry name" value="LARGE RIBOSOMAL SUBUNIT PROTEIN UL18M"/>
    <property type="match status" value="1"/>
</dbReference>
<dbReference type="Pfam" id="PF00861">
    <property type="entry name" value="Ribosomal_L18p"/>
    <property type="match status" value="1"/>
</dbReference>
<keyword evidence="7 9" id="KW-0687">Ribonucleoprotein</keyword>
<dbReference type="InterPro" id="IPR004389">
    <property type="entry name" value="Ribosomal_uL18_bac-type"/>
</dbReference>
<dbReference type="Gene3D" id="3.30.420.100">
    <property type="match status" value="1"/>
</dbReference>
<gene>
    <name evidence="9 10" type="primary">rpl18</name>
</gene>
<dbReference type="InterPro" id="IPR057268">
    <property type="entry name" value="Ribosomal_L18"/>
</dbReference>
<dbReference type="AlphaFoldDB" id="A0A1Z1M179"/>
<dbReference type="GO" id="GO:0005840">
    <property type="term" value="C:ribosome"/>
    <property type="evidence" value="ECO:0007669"/>
    <property type="project" value="UniProtKB-KW"/>
</dbReference>
<dbReference type="RefSeq" id="YP_009391498.1">
    <property type="nucleotide sequence ID" value="NC_035258.1"/>
</dbReference>
<dbReference type="GO" id="GO:0006412">
    <property type="term" value="P:translation"/>
    <property type="evidence" value="ECO:0007669"/>
    <property type="project" value="UniProtKB-UniRule"/>
</dbReference>
<dbReference type="GeneID" id="33353108"/>
<reference evidence="10" key="1">
    <citation type="journal article" date="2017" name="J. Phycol.">
        <title>Analysis of chloroplast genomes and a supermatrix inform reclassification of the Rhodomelaceae (Rhodophyta).</title>
        <authorList>
            <person name="Diaz-Tapia P."/>
            <person name="Maggs C.A."/>
            <person name="West J.A."/>
            <person name="Verbruggen H."/>
        </authorList>
    </citation>
    <scope>NUCLEOTIDE SEQUENCE</scope>
    <source>
        <strain evidence="10">HV1445</strain>
    </source>
</reference>
<comment type="function">
    <text evidence="1 9">Binds 5S rRNA, forms part of the central protuberance of the 50S subunit.</text>
</comment>
<evidence type="ECO:0000256" key="1">
    <source>
        <dbReference type="ARBA" id="ARBA00003898"/>
    </source>
</evidence>
<keyword evidence="10" id="KW-0934">Plastid</keyword>
<keyword evidence="6 9" id="KW-0689">Ribosomal protein</keyword>
<keyword evidence="5 9" id="KW-0694">RNA-binding</keyword>
<geneLocation type="chloroplast" evidence="10"/>
<comment type="subcellular location">
    <subcellularLocation>
        <location evidence="9">Plastid</location>
        <location evidence="9">Chloroplast</location>
    </subcellularLocation>
</comment>
<organism evidence="10">
    <name type="scientific">Platysiphonia delicata</name>
    <dbReference type="NCBI Taxonomy" id="2006979"/>
    <lineage>
        <taxon>Eukaryota</taxon>
        <taxon>Rhodophyta</taxon>
        <taxon>Florideophyceae</taxon>
        <taxon>Rhodymeniophycidae</taxon>
        <taxon>Ceramiales</taxon>
        <taxon>Delesseriaceae</taxon>
        <taxon>Platysiphonia</taxon>
    </lineage>
</organism>
<sequence>MKQKIRKMQIKGTSTKPRLYVLKSNKHIYAQIINDEKSHVLTSISSNSKNINKFANCEIAKIVGKNIGKELKNRKISKIIFDCGKHSYHGQIKALANATREEGIKF</sequence>
<dbReference type="SUPFAM" id="SSF53137">
    <property type="entry name" value="Translational machinery components"/>
    <property type="match status" value="1"/>
</dbReference>
<dbReference type="GO" id="GO:0009507">
    <property type="term" value="C:chloroplast"/>
    <property type="evidence" value="ECO:0007669"/>
    <property type="project" value="UniProtKB-SubCell"/>
</dbReference>
<evidence type="ECO:0000256" key="6">
    <source>
        <dbReference type="ARBA" id="ARBA00022980"/>
    </source>
</evidence>
<name>A0A1Z1M179_9FLOR</name>
<evidence type="ECO:0000256" key="4">
    <source>
        <dbReference type="ARBA" id="ARBA00022730"/>
    </source>
</evidence>
<evidence type="ECO:0000313" key="10">
    <source>
        <dbReference type="EMBL" id="ARW59642.1"/>
    </source>
</evidence>
<dbReference type="HAMAP" id="MF_01337_B">
    <property type="entry name" value="Ribosomal_uL18_B"/>
    <property type="match status" value="1"/>
</dbReference>
<dbReference type="InterPro" id="IPR005484">
    <property type="entry name" value="Ribosomal_uL18_bac/plant/anim"/>
</dbReference>
<dbReference type="GO" id="GO:0008097">
    <property type="term" value="F:5S rRNA binding"/>
    <property type="evidence" value="ECO:0007669"/>
    <property type="project" value="TreeGrafter"/>
</dbReference>
<keyword evidence="10" id="KW-0150">Chloroplast</keyword>
<evidence type="ECO:0000256" key="3">
    <source>
        <dbReference type="ARBA" id="ARBA00011505"/>
    </source>
</evidence>
<evidence type="ECO:0000256" key="7">
    <source>
        <dbReference type="ARBA" id="ARBA00023274"/>
    </source>
</evidence>
<dbReference type="GO" id="GO:0003735">
    <property type="term" value="F:structural constituent of ribosome"/>
    <property type="evidence" value="ECO:0007669"/>
    <property type="project" value="InterPro"/>
</dbReference>
<comment type="subunit">
    <text evidence="3 9">Part of the 50S ribosomal subunit; contacts the 5S rRNA.</text>
</comment>